<organism evidence="8 9">
    <name type="scientific">Candidatus Ornithomonoglobus merdipullorum</name>
    <dbReference type="NCBI Taxonomy" id="2840895"/>
    <lineage>
        <taxon>Bacteria</taxon>
        <taxon>Bacillati</taxon>
        <taxon>Bacillota</taxon>
        <taxon>Clostridia</taxon>
        <taxon>Candidatus Ornithomonoglobus</taxon>
    </lineage>
</organism>
<evidence type="ECO:0000256" key="6">
    <source>
        <dbReference type="HAMAP-Rule" id="MF_00073"/>
    </source>
</evidence>
<evidence type="ECO:0000256" key="5">
    <source>
        <dbReference type="ARBA" id="ARBA00023163"/>
    </source>
</evidence>
<reference evidence="8" key="1">
    <citation type="submission" date="2020-10" db="EMBL/GenBank/DDBJ databases">
        <authorList>
            <person name="Gilroy R."/>
        </authorList>
    </citation>
    <scope>NUCLEOTIDE SEQUENCE</scope>
    <source>
        <strain evidence="8">USAMLcec3-3695</strain>
    </source>
</reference>
<dbReference type="AlphaFoldDB" id="A0A9D1SFF8"/>
<keyword evidence="4 6" id="KW-0805">Transcription regulation</keyword>
<reference evidence="8" key="2">
    <citation type="journal article" date="2021" name="PeerJ">
        <title>Extensive microbial diversity within the chicken gut microbiome revealed by metagenomics and culture.</title>
        <authorList>
            <person name="Gilroy R."/>
            <person name="Ravi A."/>
            <person name="Getino M."/>
            <person name="Pursley I."/>
            <person name="Horton D.L."/>
            <person name="Alikhan N.F."/>
            <person name="Baker D."/>
            <person name="Gharbi K."/>
            <person name="Hall N."/>
            <person name="Watson M."/>
            <person name="Adriaenssens E.M."/>
            <person name="Foster-Nyarko E."/>
            <person name="Jarju S."/>
            <person name="Secka A."/>
            <person name="Antonio M."/>
            <person name="Oren A."/>
            <person name="Chaudhuri R.R."/>
            <person name="La Ragione R."/>
            <person name="Hildebrand F."/>
            <person name="Pallen M.J."/>
        </authorList>
    </citation>
    <scope>NUCLEOTIDE SEQUENCE</scope>
    <source>
        <strain evidence="8">USAMLcec3-3695</strain>
    </source>
</reference>
<gene>
    <name evidence="6 8" type="primary">nusB</name>
    <name evidence="8" type="ORF">IAA61_10280</name>
</gene>
<dbReference type="GO" id="GO:0006353">
    <property type="term" value="P:DNA-templated transcription termination"/>
    <property type="evidence" value="ECO:0007669"/>
    <property type="project" value="UniProtKB-UniRule"/>
</dbReference>
<dbReference type="Proteomes" id="UP000824109">
    <property type="component" value="Unassembled WGS sequence"/>
</dbReference>
<comment type="caution">
    <text evidence="8">The sequence shown here is derived from an EMBL/GenBank/DDBJ whole genome shotgun (WGS) entry which is preliminary data.</text>
</comment>
<dbReference type="GO" id="GO:0005829">
    <property type="term" value="C:cytosol"/>
    <property type="evidence" value="ECO:0007669"/>
    <property type="project" value="TreeGrafter"/>
</dbReference>
<dbReference type="SUPFAM" id="SSF48013">
    <property type="entry name" value="NusB-like"/>
    <property type="match status" value="1"/>
</dbReference>
<dbReference type="Gene3D" id="1.10.940.10">
    <property type="entry name" value="NusB-like"/>
    <property type="match status" value="1"/>
</dbReference>
<dbReference type="Pfam" id="PF01029">
    <property type="entry name" value="NusB"/>
    <property type="match status" value="1"/>
</dbReference>
<evidence type="ECO:0000313" key="8">
    <source>
        <dbReference type="EMBL" id="HIU58176.1"/>
    </source>
</evidence>
<comment type="similarity">
    <text evidence="1 6">Belongs to the NusB family.</text>
</comment>
<dbReference type="PANTHER" id="PTHR11078">
    <property type="entry name" value="N UTILIZATION SUBSTANCE PROTEIN B-RELATED"/>
    <property type="match status" value="1"/>
</dbReference>
<evidence type="ECO:0000256" key="4">
    <source>
        <dbReference type="ARBA" id="ARBA00023015"/>
    </source>
</evidence>
<evidence type="ECO:0000256" key="1">
    <source>
        <dbReference type="ARBA" id="ARBA00005952"/>
    </source>
</evidence>
<protein>
    <recommendedName>
        <fullName evidence="6">Transcription antitermination protein NusB</fullName>
    </recommendedName>
    <alternativeName>
        <fullName evidence="6">Antitermination factor NusB</fullName>
    </alternativeName>
</protein>
<accession>A0A9D1SFF8</accession>
<dbReference type="NCBIfam" id="TIGR01951">
    <property type="entry name" value="nusB"/>
    <property type="match status" value="1"/>
</dbReference>
<evidence type="ECO:0000256" key="2">
    <source>
        <dbReference type="ARBA" id="ARBA00022814"/>
    </source>
</evidence>
<dbReference type="PANTHER" id="PTHR11078:SF3">
    <property type="entry name" value="ANTITERMINATION NUSB DOMAIN-CONTAINING PROTEIN"/>
    <property type="match status" value="1"/>
</dbReference>
<keyword evidence="3 6" id="KW-0694">RNA-binding</keyword>
<name>A0A9D1SFF8_9FIRM</name>
<comment type="function">
    <text evidence="6">Involved in transcription antitermination. Required for transcription of ribosomal RNA (rRNA) genes. Binds specifically to the boxA antiterminator sequence of the ribosomal RNA (rrn) operons.</text>
</comment>
<dbReference type="EMBL" id="DVNB01000104">
    <property type="protein sequence ID" value="HIU58176.1"/>
    <property type="molecule type" value="Genomic_DNA"/>
</dbReference>
<dbReference type="InterPro" id="IPR035926">
    <property type="entry name" value="NusB-like_sf"/>
</dbReference>
<evidence type="ECO:0000313" key="9">
    <source>
        <dbReference type="Proteomes" id="UP000824109"/>
    </source>
</evidence>
<keyword evidence="5 6" id="KW-0804">Transcription</keyword>
<feature type="domain" description="NusB/RsmB/TIM44" evidence="7">
    <location>
        <begin position="8"/>
        <end position="133"/>
    </location>
</feature>
<evidence type="ECO:0000259" key="7">
    <source>
        <dbReference type="Pfam" id="PF01029"/>
    </source>
</evidence>
<dbReference type="GO" id="GO:0003723">
    <property type="term" value="F:RNA binding"/>
    <property type="evidence" value="ECO:0007669"/>
    <property type="project" value="UniProtKB-UniRule"/>
</dbReference>
<dbReference type="InterPro" id="IPR006027">
    <property type="entry name" value="NusB_RsmB_TIM44"/>
</dbReference>
<dbReference type="InterPro" id="IPR011605">
    <property type="entry name" value="NusB_fam"/>
</dbReference>
<dbReference type="GO" id="GO:0031564">
    <property type="term" value="P:transcription antitermination"/>
    <property type="evidence" value="ECO:0007669"/>
    <property type="project" value="UniProtKB-KW"/>
</dbReference>
<evidence type="ECO:0000256" key="3">
    <source>
        <dbReference type="ARBA" id="ARBA00022884"/>
    </source>
</evidence>
<sequence>MKKQTRSEAREAAFTQIFQLSSHRDEMDEARMYMLDEKPECEQNLGYITEVTEGVIEHEQEIIDTISRHLKEGWSFRRLSKAAKSILKLAVYEMKYCDDVPPKVAINEAVELAKKYCDDKDPSFINGILGSVMSEL</sequence>
<dbReference type="HAMAP" id="MF_00073">
    <property type="entry name" value="NusB"/>
    <property type="match status" value="1"/>
</dbReference>
<proteinExistence type="inferred from homology"/>
<keyword evidence="2 6" id="KW-0889">Transcription antitermination</keyword>